<organism evidence="1 2">
    <name type="scientific">Durusdinium trenchii</name>
    <dbReference type="NCBI Taxonomy" id="1381693"/>
    <lineage>
        <taxon>Eukaryota</taxon>
        <taxon>Sar</taxon>
        <taxon>Alveolata</taxon>
        <taxon>Dinophyceae</taxon>
        <taxon>Suessiales</taxon>
        <taxon>Symbiodiniaceae</taxon>
        <taxon>Durusdinium</taxon>
    </lineage>
</organism>
<reference evidence="1 2" key="1">
    <citation type="submission" date="2024-02" db="EMBL/GenBank/DDBJ databases">
        <authorList>
            <person name="Chen Y."/>
            <person name="Shah S."/>
            <person name="Dougan E. K."/>
            <person name="Thang M."/>
            <person name="Chan C."/>
        </authorList>
    </citation>
    <scope>NUCLEOTIDE SEQUENCE [LARGE SCALE GENOMIC DNA]</scope>
</reference>
<name>A0ABP0SRV1_9DINO</name>
<accession>A0ABP0SRV1</accession>
<sequence length="155" mass="17334">MIQRWVRGDAAGLMAEVLAVWKKLLDNRKAAARRERAHQAVNLLLCTWRRPGPQGVAACALSAWNRYAARNQGRTRARNSIERQVKRYLLGKTNAMRGVVLADWRQVTRRGKAHGSVEIILKQWELGSARGLQTTAALCQRTEARPKTSTSTCSG</sequence>
<proteinExistence type="predicted"/>
<evidence type="ECO:0000313" key="1">
    <source>
        <dbReference type="EMBL" id="CAK9114946.1"/>
    </source>
</evidence>
<gene>
    <name evidence="1" type="ORF">CCMP2556_LOCUS53145</name>
</gene>
<evidence type="ECO:0000313" key="2">
    <source>
        <dbReference type="Proteomes" id="UP001642484"/>
    </source>
</evidence>
<keyword evidence="2" id="KW-1185">Reference proteome</keyword>
<comment type="caution">
    <text evidence="1">The sequence shown here is derived from an EMBL/GenBank/DDBJ whole genome shotgun (WGS) entry which is preliminary data.</text>
</comment>
<dbReference type="EMBL" id="CAXAMN010028062">
    <property type="protein sequence ID" value="CAK9114946.1"/>
    <property type="molecule type" value="Genomic_DNA"/>
</dbReference>
<protein>
    <submittedName>
        <fullName evidence="1">Uncharacterized protein</fullName>
    </submittedName>
</protein>
<dbReference type="Proteomes" id="UP001642484">
    <property type="component" value="Unassembled WGS sequence"/>
</dbReference>